<dbReference type="InterPro" id="IPR007197">
    <property type="entry name" value="rSAM"/>
</dbReference>
<evidence type="ECO:0008006" key="2">
    <source>
        <dbReference type="Google" id="ProtNLM"/>
    </source>
</evidence>
<proteinExistence type="predicted"/>
<dbReference type="GO" id="GO:0051536">
    <property type="term" value="F:iron-sulfur cluster binding"/>
    <property type="evidence" value="ECO:0007669"/>
    <property type="project" value="InterPro"/>
</dbReference>
<organism evidence="1">
    <name type="scientific">marine sediment metagenome</name>
    <dbReference type="NCBI Taxonomy" id="412755"/>
    <lineage>
        <taxon>unclassified sequences</taxon>
        <taxon>metagenomes</taxon>
        <taxon>ecological metagenomes</taxon>
    </lineage>
</organism>
<comment type="caution">
    <text evidence="1">The sequence shown here is derived from an EMBL/GenBank/DDBJ whole genome shotgun (WGS) entry which is preliminary data.</text>
</comment>
<gene>
    <name evidence="1" type="ORF">S03H2_71619</name>
</gene>
<dbReference type="SUPFAM" id="SSF102114">
    <property type="entry name" value="Radical SAM enzymes"/>
    <property type="match status" value="1"/>
</dbReference>
<protein>
    <recommendedName>
        <fullName evidence="2">Radical SAM core domain-containing protein</fullName>
    </recommendedName>
</protein>
<sequence>SPTTLRPEIEEMKPKINIGFTTRGCIRKCPFCIVPEKEGKIRVVGDIYDFWDREGTELIILDNNILALPEHFKMICTQLKQENLKVDF</sequence>
<feature type="non-terminal residue" evidence="1">
    <location>
        <position position="88"/>
    </location>
</feature>
<dbReference type="InterPro" id="IPR058240">
    <property type="entry name" value="rSAM_sf"/>
</dbReference>
<dbReference type="EMBL" id="BARU01048016">
    <property type="protein sequence ID" value="GAH92586.1"/>
    <property type="molecule type" value="Genomic_DNA"/>
</dbReference>
<dbReference type="GO" id="GO:0003824">
    <property type="term" value="F:catalytic activity"/>
    <property type="evidence" value="ECO:0007669"/>
    <property type="project" value="InterPro"/>
</dbReference>
<reference evidence="1" key="1">
    <citation type="journal article" date="2014" name="Front. Microbiol.">
        <title>High frequency of phylogenetically diverse reductive dehalogenase-homologous genes in deep subseafloor sedimentary metagenomes.</title>
        <authorList>
            <person name="Kawai M."/>
            <person name="Futagami T."/>
            <person name="Toyoda A."/>
            <person name="Takaki Y."/>
            <person name="Nishi S."/>
            <person name="Hori S."/>
            <person name="Arai W."/>
            <person name="Tsubouchi T."/>
            <person name="Morono Y."/>
            <person name="Uchiyama I."/>
            <person name="Ito T."/>
            <person name="Fujiyama A."/>
            <person name="Inagaki F."/>
            <person name="Takami H."/>
        </authorList>
    </citation>
    <scope>NUCLEOTIDE SEQUENCE</scope>
    <source>
        <strain evidence="1">Expedition CK06-06</strain>
    </source>
</reference>
<feature type="non-terminal residue" evidence="1">
    <location>
        <position position="1"/>
    </location>
</feature>
<dbReference type="AlphaFoldDB" id="X1JD15"/>
<dbReference type="SFLD" id="SFLDS00029">
    <property type="entry name" value="Radical_SAM"/>
    <property type="match status" value="1"/>
</dbReference>
<accession>X1JD15</accession>
<evidence type="ECO:0000313" key="1">
    <source>
        <dbReference type="EMBL" id="GAH92586.1"/>
    </source>
</evidence>
<name>X1JD15_9ZZZZ</name>